<accession>A0ABW2BZ33</accession>
<evidence type="ECO:0000313" key="1">
    <source>
        <dbReference type="EMBL" id="MFC6867682.1"/>
    </source>
</evidence>
<reference evidence="2" key="1">
    <citation type="journal article" date="2019" name="Int. J. Syst. Evol. Microbiol.">
        <title>The Global Catalogue of Microorganisms (GCM) 10K type strain sequencing project: providing services to taxonomists for standard genome sequencing and annotation.</title>
        <authorList>
            <consortium name="The Broad Institute Genomics Platform"/>
            <consortium name="The Broad Institute Genome Sequencing Center for Infectious Disease"/>
            <person name="Wu L."/>
            <person name="Ma J."/>
        </authorList>
    </citation>
    <scope>NUCLEOTIDE SEQUENCE [LARGE SCALE GENOMIC DNA]</scope>
    <source>
        <strain evidence="2">KCTC 32255</strain>
    </source>
</reference>
<dbReference type="RefSeq" id="WP_345400574.1">
    <property type="nucleotide sequence ID" value="NZ_BAABLA010000100.1"/>
</dbReference>
<protein>
    <recommendedName>
        <fullName evidence="3">ANTAR domain-containing protein</fullName>
    </recommendedName>
</protein>
<gene>
    <name evidence="1" type="ORF">ACFQGD_11040</name>
</gene>
<dbReference type="EMBL" id="JBHSXX010000001">
    <property type="protein sequence ID" value="MFC6867682.1"/>
    <property type="molecule type" value="Genomic_DNA"/>
</dbReference>
<evidence type="ECO:0000313" key="2">
    <source>
        <dbReference type="Proteomes" id="UP001596337"/>
    </source>
</evidence>
<organism evidence="1 2">
    <name type="scientific">Haloechinothrix salitolerans</name>
    <dbReference type="NCBI Taxonomy" id="926830"/>
    <lineage>
        <taxon>Bacteria</taxon>
        <taxon>Bacillati</taxon>
        <taxon>Actinomycetota</taxon>
        <taxon>Actinomycetes</taxon>
        <taxon>Pseudonocardiales</taxon>
        <taxon>Pseudonocardiaceae</taxon>
        <taxon>Haloechinothrix</taxon>
    </lineage>
</organism>
<comment type="caution">
    <text evidence="1">The sequence shown here is derived from an EMBL/GenBank/DDBJ whole genome shotgun (WGS) entry which is preliminary data.</text>
</comment>
<name>A0ABW2BZ33_9PSEU</name>
<dbReference type="Proteomes" id="UP001596337">
    <property type="component" value="Unassembled WGS sequence"/>
</dbReference>
<evidence type="ECO:0008006" key="3">
    <source>
        <dbReference type="Google" id="ProtNLM"/>
    </source>
</evidence>
<keyword evidence="2" id="KW-1185">Reference proteome</keyword>
<proteinExistence type="predicted"/>
<sequence>MDEGTEALRRAAEETAGGLEALRREATALDAATDQVMAHGRTVREMHADMLRRDIAAHGKALGMMMAIQRLQECGAECLAVCVTSFLEQDIRNVPDDDLPLLD</sequence>